<proteinExistence type="predicted"/>
<organism evidence="2 3">
    <name type="scientific">candidate division Kazan bacterium RIFCSPLOWO2_01_FULL_45_19</name>
    <dbReference type="NCBI Taxonomy" id="1798538"/>
    <lineage>
        <taxon>Bacteria</taxon>
        <taxon>Bacteria division Kazan-3B-28</taxon>
    </lineage>
</organism>
<evidence type="ECO:0000313" key="2">
    <source>
        <dbReference type="EMBL" id="OGB73331.1"/>
    </source>
</evidence>
<comment type="caution">
    <text evidence="2">The sequence shown here is derived from an EMBL/GenBank/DDBJ whole genome shotgun (WGS) entry which is preliminary data.</text>
</comment>
<accession>A0A1F4NPE9</accession>
<protein>
    <submittedName>
        <fullName evidence="2">Uncharacterized protein</fullName>
    </submittedName>
</protein>
<keyword evidence="1" id="KW-1133">Transmembrane helix</keyword>
<feature type="transmembrane region" description="Helical" evidence="1">
    <location>
        <begin position="71"/>
        <end position="92"/>
    </location>
</feature>
<reference evidence="2 3" key="1">
    <citation type="journal article" date="2016" name="Nat. Commun.">
        <title>Thousands of microbial genomes shed light on interconnected biogeochemical processes in an aquifer system.</title>
        <authorList>
            <person name="Anantharaman K."/>
            <person name="Brown C.T."/>
            <person name="Hug L.A."/>
            <person name="Sharon I."/>
            <person name="Castelle C.J."/>
            <person name="Probst A.J."/>
            <person name="Thomas B.C."/>
            <person name="Singh A."/>
            <person name="Wilkins M.J."/>
            <person name="Karaoz U."/>
            <person name="Brodie E.L."/>
            <person name="Williams K.H."/>
            <person name="Hubbard S.S."/>
            <person name="Banfield J.F."/>
        </authorList>
    </citation>
    <scope>NUCLEOTIDE SEQUENCE [LARGE SCALE GENOMIC DNA]</scope>
</reference>
<evidence type="ECO:0000256" key="1">
    <source>
        <dbReference type="SAM" id="Phobius"/>
    </source>
</evidence>
<keyword evidence="1" id="KW-0812">Transmembrane</keyword>
<gene>
    <name evidence="2" type="ORF">A3K51_00415</name>
</gene>
<dbReference type="EMBL" id="METD01000001">
    <property type="protein sequence ID" value="OGB73331.1"/>
    <property type="molecule type" value="Genomic_DNA"/>
</dbReference>
<feature type="transmembrane region" description="Helical" evidence="1">
    <location>
        <begin position="46"/>
        <end position="64"/>
    </location>
</feature>
<keyword evidence="1" id="KW-0472">Membrane</keyword>
<dbReference type="AlphaFoldDB" id="A0A1F4NPE9"/>
<evidence type="ECO:0000313" key="3">
    <source>
        <dbReference type="Proteomes" id="UP000178085"/>
    </source>
</evidence>
<sequence>MGNEIANTLTDAVADQAKQAANEVTKGFMERLFDVYHSFITIFPEQYQWVVSLILVLAIASFLFNLIRKNWLWLILVAVLFPGILPLLKNIFDSLTIMMVGKPLG</sequence>
<name>A0A1F4NPE9_UNCK3</name>
<dbReference type="Proteomes" id="UP000178085">
    <property type="component" value="Unassembled WGS sequence"/>
</dbReference>